<dbReference type="UniPathway" id="UPA00378"/>
<keyword evidence="6" id="KW-0808">Transferase</keyword>
<evidence type="ECO:0000256" key="4">
    <source>
        <dbReference type="ARBA" id="ARBA00019143"/>
    </source>
</evidence>
<dbReference type="InterPro" id="IPR006597">
    <property type="entry name" value="Sel1-like"/>
</dbReference>
<dbReference type="InterPro" id="IPR019734">
    <property type="entry name" value="TPR_rpt"/>
</dbReference>
<feature type="repeat" description="TPR" evidence="10">
    <location>
        <begin position="702"/>
        <end position="735"/>
    </location>
</feature>
<dbReference type="EC" id="2.4.1.255" evidence="3"/>
<feature type="domain" description="O-GlcNAc transferase C-terminal" evidence="11">
    <location>
        <begin position="908"/>
        <end position="1056"/>
    </location>
</feature>
<dbReference type="RefSeq" id="WP_216669973.1">
    <property type="nucleotide sequence ID" value="NZ_CAWOXK010000001.1"/>
</dbReference>
<keyword evidence="7" id="KW-0677">Repeat</keyword>
<evidence type="ECO:0000313" key="12">
    <source>
        <dbReference type="EMBL" id="QDL07668.1"/>
    </source>
</evidence>
<dbReference type="Proteomes" id="UP000503129">
    <property type="component" value="Chromosome"/>
</dbReference>
<feature type="repeat" description="TPR" evidence="10">
    <location>
        <begin position="84"/>
        <end position="117"/>
    </location>
</feature>
<evidence type="ECO:0000256" key="5">
    <source>
        <dbReference type="ARBA" id="ARBA00022676"/>
    </source>
</evidence>
<evidence type="ECO:0000256" key="3">
    <source>
        <dbReference type="ARBA" id="ARBA00011970"/>
    </source>
</evidence>
<keyword evidence="5" id="KW-0328">Glycosyltransferase</keyword>
<feature type="domain" description="O-GlcNAc transferase C-terminal" evidence="11">
    <location>
        <begin position="287"/>
        <end position="435"/>
    </location>
</feature>
<evidence type="ECO:0000256" key="7">
    <source>
        <dbReference type="ARBA" id="ARBA00022737"/>
    </source>
</evidence>
<feature type="domain" description="O-GlcNAc transferase C-terminal" evidence="11">
    <location>
        <begin position="508"/>
        <end position="629"/>
    </location>
</feature>
<dbReference type="PANTHER" id="PTHR44835:SF1">
    <property type="entry name" value="PROTEIN O-GLCNAC TRANSFERASE"/>
    <property type="match status" value="1"/>
</dbReference>
<dbReference type="GO" id="GO:0097363">
    <property type="term" value="F:protein O-acetylglucosaminyltransferase activity"/>
    <property type="evidence" value="ECO:0007669"/>
    <property type="project" value="UniProtKB-EC"/>
</dbReference>
<feature type="repeat" description="TPR" evidence="10">
    <location>
        <begin position="1442"/>
        <end position="1475"/>
    </location>
</feature>
<dbReference type="SUPFAM" id="SSF53756">
    <property type="entry name" value="UDP-Glycosyltransferase/glycogen phosphorylase"/>
    <property type="match status" value="1"/>
</dbReference>
<keyword evidence="8 10" id="KW-0802">TPR repeat</keyword>
<organism evidence="12 13">
    <name type="scientific">Brasilonema sennae CENA114</name>
    <dbReference type="NCBI Taxonomy" id="415709"/>
    <lineage>
        <taxon>Bacteria</taxon>
        <taxon>Bacillati</taxon>
        <taxon>Cyanobacteriota</taxon>
        <taxon>Cyanophyceae</taxon>
        <taxon>Nostocales</taxon>
        <taxon>Scytonemataceae</taxon>
        <taxon>Brasilonema</taxon>
        <taxon>Bromeliae group (in: Brasilonema)</taxon>
    </lineage>
</organism>
<feature type="repeat" description="TPR" evidence="10">
    <location>
        <begin position="152"/>
        <end position="185"/>
    </location>
</feature>
<protein>
    <recommendedName>
        <fullName evidence="4">Probable UDP-N-acetylglucosamine--peptide N-acetylglucosaminyltransferase SPINDLY</fullName>
        <ecNumber evidence="3">2.4.1.255</ecNumber>
    </recommendedName>
</protein>
<dbReference type="PROSITE" id="PS50293">
    <property type="entry name" value="TPR_REGION"/>
    <property type="match status" value="8"/>
</dbReference>
<keyword evidence="13" id="KW-1185">Reference proteome</keyword>
<evidence type="ECO:0000259" key="11">
    <source>
        <dbReference type="Pfam" id="PF13844"/>
    </source>
</evidence>
<feature type="repeat" description="TPR" evidence="10">
    <location>
        <begin position="739"/>
        <end position="772"/>
    </location>
</feature>
<dbReference type="Pfam" id="PF00515">
    <property type="entry name" value="TPR_1"/>
    <property type="match status" value="1"/>
</dbReference>
<accession>A0A856MA96</accession>
<dbReference type="EMBL" id="CP030118">
    <property type="protein sequence ID" value="QDL07668.1"/>
    <property type="molecule type" value="Genomic_DNA"/>
</dbReference>
<reference evidence="12 13" key="1">
    <citation type="submission" date="2018-06" db="EMBL/GenBank/DDBJ databases">
        <title>Comparative genomics of Brasilonema spp. strains.</title>
        <authorList>
            <person name="Alvarenga D.O."/>
            <person name="Fiore M.F."/>
            <person name="Varani A.M."/>
        </authorList>
    </citation>
    <scope>NUCLEOTIDE SEQUENCE [LARGE SCALE GENOMIC DNA]</scope>
    <source>
        <strain evidence="12 13">CENA114</strain>
    </source>
</reference>
<dbReference type="Pfam" id="PF13414">
    <property type="entry name" value="TPR_11"/>
    <property type="match status" value="4"/>
</dbReference>
<dbReference type="PROSITE" id="PS50005">
    <property type="entry name" value="TPR"/>
    <property type="match status" value="10"/>
</dbReference>
<sequence length="1497" mass="171167">MNTENILESNIKSLIVIATQKHQSGQLDEAESLYKQILQFQPQLENQYYAIASCNLGSLFEQQGKLDAALKSYQEALRLKPDYADVHYNLGNVFLQQGNLETASKSYQQALNVKPDYAEAHNNLGSVFLQQDNLDAALKSYQQALNIKSDYAEAHYNLGNVLLQQGELERALKSYQQALSLKPNYAQAKFGICTVQLPIIYSNFDDIQLRRNNYQQCLQNLAYHYQAATPEERTEGAKAVGFVQPFYLAYQGLNNRPLQQIYGEMIAGLMSNRCPQYSQAIPLPDLQPNEKIRIGFVSRFFYNHSNWKIPIKGWVENLDRSEFELFGYHTGSKQDQETLIAAKVFDKFTQKRLLLEQWCETIQKDKLHILIFPEFGMDPLTVKLGCLRLAPIQITSWGHPDTSGLPTIDYYLSSELMEPENAQEHYTEKLVRLPNLSIHYTPLAIQPQVINKKEIGIKNDELMFWCCQALFKYLPQHDDVFPRIAKDLGSCKFVFIQNNRGECVTEVFEQRLSRAFKEFGLNYQDYCIFLPYMDSRRFAGMAAIADVFLDSIGWSGCNSTMDAIAHNIPVVTLPGDLMRGRHTLAILKMMGIEETIAATKEDYVKIAVRLGQDSEYRQYIKKQVADQKYKLYHDLKPVRALENFLLNVVGKKTRIHQFNRDSDSDSNVQYLINRAIDKHECKDFYEAESLYKQILKIQPTYVLAQISLAQVLQAQNKLCEATEAYQKVLNLYPNPLIASIALNNLGNILKEQGNLEVAIESYQKALQINHNDASFYYNLATALCDQGLLEKAVEYYQQALNIQPDFAAAKLGICMAQLPIIYSNFDDIQLKRKNYQQYLQNLAEHYQVATPEQRIEAAKSVGFLQPFYLAYQGLNDRCLQQVYGEMIAGLMSSRYPQGRQAIPLPDLQPNEKIRIGFVSAFFYNHSNWKIPIKGWVENLDRSEFELFGYHTSPKQDQQTQIAAKVFDKFTQKPLLLEQWCETIQKDKLHILIFPEFGMHPMTVQLGCLRLAPIQMTSWGHPNTSGLPTIDYYLSSELMEPENAQEHYTEKLVKLPNLSIHYTPLAIESQAITKGQIGIAEDEIMFWCCQSLYKYLPQHDDVFPKIAKDLSKCKFVFLEALQGEYLTEVFRQRLRRAFEELRLNYQDYCIFLPRLDVTEFASTSAIADVFLDSIGWSGCNSTLEAIAHNIPVVTLPGDLMRGRHTLAILKMMGIEETIAATKEDYVKIAVRLGLDPEYRQYIKKQVAQNKHKLYGDLKPVRALEDFLLKVVNKPRRFGAQEVAQTLQLAVQHHRANRLDDAQKLYHQVLEKQPNHPEALYSLGMLAIQLGQPQSAEQWLSAASQAQPDSVKTWFSLGNLRLGHGQFAEAAIAYHQALTLRPDSLPIYNNLGYALQQQGLFEQAINCYQKALELKRDFTEAEVNLGNALHAQGKLSSEKQIYYAQLNHKLGIAREKAGDLKTAVAYYKQALTLQPDLLEAHYNLGIVLHELGELEEARA</sequence>
<dbReference type="SUPFAM" id="SSF48452">
    <property type="entry name" value="TPR-like"/>
    <property type="match status" value="4"/>
</dbReference>
<dbReference type="InterPro" id="IPR011990">
    <property type="entry name" value="TPR-like_helical_dom_sf"/>
</dbReference>
<dbReference type="Gene3D" id="3.40.50.11380">
    <property type="match status" value="2"/>
</dbReference>
<evidence type="ECO:0000256" key="8">
    <source>
        <dbReference type="ARBA" id="ARBA00022803"/>
    </source>
</evidence>
<dbReference type="Gene3D" id="3.40.50.2000">
    <property type="entry name" value="Glycogen Phosphorylase B"/>
    <property type="match status" value="2"/>
</dbReference>
<evidence type="ECO:0000256" key="9">
    <source>
        <dbReference type="ARBA" id="ARBA00022941"/>
    </source>
</evidence>
<keyword evidence="9" id="KW-0939">Gibberellin signaling pathway</keyword>
<dbReference type="PANTHER" id="PTHR44835">
    <property type="entry name" value="UDP-N-ACETYLGLUCOSAMINE--PEPTIDE N-ACETYLGLUCOSAMINYLTRANSFERASE SPINDLY-RELATED"/>
    <property type="match status" value="1"/>
</dbReference>
<evidence type="ECO:0000256" key="10">
    <source>
        <dbReference type="PROSITE-ProRule" id="PRU00339"/>
    </source>
</evidence>
<feature type="repeat" description="TPR" evidence="10">
    <location>
        <begin position="1383"/>
        <end position="1416"/>
    </location>
</feature>
<dbReference type="Pfam" id="PF14559">
    <property type="entry name" value="TPR_19"/>
    <property type="match status" value="1"/>
</dbReference>
<dbReference type="Gene3D" id="1.25.40.10">
    <property type="entry name" value="Tetratricopeptide repeat domain"/>
    <property type="match status" value="8"/>
</dbReference>
<dbReference type="Pfam" id="PF13844">
    <property type="entry name" value="Glyco_transf_41"/>
    <property type="match status" value="4"/>
</dbReference>
<dbReference type="InterPro" id="IPR029489">
    <property type="entry name" value="OGT/SEC/SPY_C"/>
</dbReference>
<dbReference type="InterPro" id="IPR051939">
    <property type="entry name" value="Glycosyltr_41/O-GlcNAc_trsf"/>
</dbReference>
<dbReference type="SMART" id="SM00028">
    <property type="entry name" value="TPR"/>
    <property type="match status" value="14"/>
</dbReference>
<dbReference type="GO" id="GO:0009740">
    <property type="term" value="P:gibberellic acid mediated signaling pathway"/>
    <property type="evidence" value="ECO:0007669"/>
    <property type="project" value="UniProtKB-KW"/>
</dbReference>
<feature type="repeat" description="TPR" evidence="10">
    <location>
        <begin position="1349"/>
        <end position="1382"/>
    </location>
</feature>
<evidence type="ECO:0000256" key="6">
    <source>
        <dbReference type="ARBA" id="ARBA00022679"/>
    </source>
</evidence>
<name>A0A856MA96_9CYAN</name>
<feature type="domain" description="O-GlcNAc transferase C-terminal" evidence="11">
    <location>
        <begin position="1072"/>
        <end position="1250"/>
    </location>
</feature>
<feature type="repeat" description="TPR" evidence="10">
    <location>
        <begin position="50"/>
        <end position="83"/>
    </location>
</feature>
<feature type="repeat" description="TPR" evidence="10">
    <location>
        <begin position="118"/>
        <end position="151"/>
    </location>
</feature>
<evidence type="ECO:0000256" key="2">
    <source>
        <dbReference type="ARBA" id="ARBA00005386"/>
    </source>
</evidence>
<evidence type="ECO:0000256" key="1">
    <source>
        <dbReference type="ARBA" id="ARBA00004922"/>
    </source>
</evidence>
<gene>
    <name evidence="12" type="ORF">DP114_06950</name>
</gene>
<comment type="pathway">
    <text evidence="1">Protein modification; protein glycosylation.</text>
</comment>
<feature type="repeat" description="TPR" evidence="10">
    <location>
        <begin position="773"/>
        <end position="806"/>
    </location>
</feature>
<evidence type="ECO:0000313" key="13">
    <source>
        <dbReference type="Proteomes" id="UP000503129"/>
    </source>
</evidence>
<dbReference type="SMART" id="SM00671">
    <property type="entry name" value="SEL1"/>
    <property type="match status" value="6"/>
</dbReference>
<comment type="similarity">
    <text evidence="2">Belongs to the glycosyltransferase 41 family. O-GlcNAc transferase subfamily.</text>
</comment>
<proteinExistence type="inferred from homology"/>
<dbReference type="KEGG" id="bsen:DP114_06950"/>